<protein>
    <recommendedName>
        <fullName evidence="1">AAA+ ATPase lid domain-containing protein</fullName>
    </recommendedName>
</protein>
<sequence length="106" mass="11967">MRIAQPTKDYIREDKDLLALEWNAREIRSAFQTAVALAEVEGPKRQGDRTAVTAEHIKTVVTMSKHFKDYLKDLYQKSQDERAANMLLRNDISRSGAGGDVGAQPY</sequence>
<evidence type="ECO:0000313" key="2">
    <source>
        <dbReference type="EMBL" id="KAK4540422.1"/>
    </source>
</evidence>
<accession>A0AAV9J6J3</accession>
<gene>
    <name evidence="2" type="ORF">LTR36_009279</name>
</gene>
<dbReference type="PANTHER" id="PTHR46411:SF4">
    <property type="entry name" value="AAA+ ATPASE DOMAIN-CONTAINING PROTEIN"/>
    <property type="match status" value="1"/>
</dbReference>
<dbReference type="PANTHER" id="PTHR46411">
    <property type="entry name" value="FAMILY ATPASE, PUTATIVE-RELATED"/>
    <property type="match status" value="1"/>
</dbReference>
<proteinExistence type="predicted"/>
<feature type="domain" description="AAA+ ATPase lid" evidence="1">
    <location>
        <begin position="1"/>
        <end position="77"/>
    </location>
</feature>
<dbReference type="EMBL" id="JAVFHQ010000068">
    <property type="protein sequence ID" value="KAK4540422.1"/>
    <property type="molecule type" value="Genomic_DNA"/>
</dbReference>
<keyword evidence="3" id="KW-1185">Reference proteome</keyword>
<evidence type="ECO:0000313" key="3">
    <source>
        <dbReference type="Proteomes" id="UP001324427"/>
    </source>
</evidence>
<organism evidence="2 3">
    <name type="scientific">Oleoguttula mirabilis</name>
    <dbReference type="NCBI Taxonomy" id="1507867"/>
    <lineage>
        <taxon>Eukaryota</taxon>
        <taxon>Fungi</taxon>
        <taxon>Dikarya</taxon>
        <taxon>Ascomycota</taxon>
        <taxon>Pezizomycotina</taxon>
        <taxon>Dothideomycetes</taxon>
        <taxon>Dothideomycetidae</taxon>
        <taxon>Mycosphaerellales</taxon>
        <taxon>Teratosphaeriaceae</taxon>
        <taxon>Oleoguttula</taxon>
    </lineage>
</organism>
<dbReference type="Pfam" id="PF23232">
    <property type="entry name" value="AAA_lid_13"/>
    <property type="match status" value="1"/>
</dbReference>
<comment type="caution">
    <text evidence="2">The sequence shown here is derived from an EMBL/GenBank/DDBJ whole genome shotgun (WGS) entry which is preliminary data.</text>
</comment>
<name>A0AAV9J6J3_9PEZI</name>
<dbReference type="AlphaFoldDB" id="A0AAV9J6J3"/>
<dbReference type="InterPro" id="IPR056599">
    <property type="entry name" value="AAA_lid_fung"/>
</dbReference>
<evidence type="ECO:0000259" key="1">
    <source>
        <dbReference type="Pfam" id="PF23232"/>
    </source>
</evidence>
<reference evidence="2 3" key="1">
    <citation type="submission" date="2021-11" db="EMBL/GenBank/DDBJ databases">
        <title>Black yeast isolated from Biological Soil Crust.</title>
        <authorList>
            <person name="Kurbessoian T."/>
        </authorList>
    </citation>
    <scope>NUCLEOTIDE SEQUENCE [LARGE SCALE GENOMIC DNA]</scope>
    <source>
        <strain evidence="2 3">CCFEE 5522</strain>
    </source>
</reference>
<dbReference type="Proteomes" id="UP001324427">
    <property type="component" value="Unassembled WGS sequence"/>
</dbReference>